<dbReference type="Gene3D" id="3.50.50.60">
    <property type="entry name" value="FAD/NAD(P)-binding domain"/>
    <property type="match status" value="1"/>
</dbReference>
<dbReference type="EMBL" id="RKST01000049">
    <property type="protein sequence ID" value="RUM95341.1"/>
    <property type="molecule type" value="Genomic_DNA"/>
</dbReference>
<dbReference type="AlphaFoldDB" id="A0A432UZL7"/>
<proteinExistence type="predicted"/>
<accession>A0A432UZL7</accession>
<evidence type="ECO:0000313" key="3">
    <source>
        <dbReference type="Proteomes" id="UP000281647"/>
    </source>
</evidence>
<dbReference type="OrthoDB" id="9798604at2"/>
<dbReference type="GO" id="GO:0016614">
    <property type="term" value="F:oxidoreductase activity, acting on CH-OH group of donors"/>
    <property type="evidence" value="ECO:0007669"/>
    <property type="project" value="InterPro"/>
</dbReference>
<dbReference type="Pfam" id="PF05199">
    <property type="entry name" value="GMC_oxred_C"/>
    <property type="match status" value="1"/>
</dbReference>
<reference evidence="2 3" key="1">
    <citation type="submission" date="2018-11" db="EMBL/GenBank/DDBJ databases">
        <title>Pseudaminobacter arsenicus sp. nov., an arsenic-resistant bacterium isolated from arsenic-rich aquifers.</title>
        <authorList>
            <person name="Mu Y."/>
        </authorList>
    </citation>
    <scope>NUCLEOTIDE SEQUENCE [LARGE SCALE GENOMIC DNA]</scope>
    <source>
        <strain evidence="2 3">CB3</strain>
    </source>
</reference>
<dbReference type="InterPro" id="IPR007867">
    <property type="entry name" value="GMC_OxRtase_C"/>
</dbReference>
<keyword evidence="3" id="KW-1185">Reference proteome</keyword>
<feature type="domain" description="Glucose-methanol-choline oxidoreductase C-terminal" evidence="1">
    <location>
        <begin position="23"/>
        <end position="70"/>
    </location>
</feature>
<dbReference type="InterPro" id="IPR036188">
    <property type="entry name" value="FAD/NAD-bd_sf"/>
</dbReference>
<gene>
    <name evidence="2" type="ORF">EET67_23840</name>
</gene>
<evidence type="ECO:0000313" key="2">
    <source>
        <dbReference type="EMBL" id="RUM95341.1"/>
    </source>
</evidence>
<protein>
    <recommendedName>
        <fullName evidence="1">Glucose-methanol-choline oxidoreductase C-terminal domain-containing protein</fullName>
    </recommendedName>
</protein>
<dbReference type="Proteomes" id="UP000281647">
    <property type="component" value="Unassembled WGS sequence"/>
</dbReference>
<evidence type="ECO:0000259" key="1">
    <source>
        <dbReference type="Pfam" id="PF05199"/>
    </source>
</evidence>
<comment type="caution">
    <text evidence="2">The sequence shown here is derived from an EMBL/GenBank/DDBJ whole genome shotgun (WGS) entry which is preliminary data.</text>
</comment>
<name>A0A432UZL7_9HYPH</name>
<sequence>MPFRRWSVSDGRVQADQAAAVLAKLGWSARDGVVDSNLKVFGTSNLFIAGAAIFRSTGFANPTLTAVALALRLSRAIQDGLV</sequence>
<organism evidence="2 3">
    <name type="scientific">Borborobacter arsenicus</name>
    <dbReference type="NCBI Taxonomy" id="1851146"/>
    <lineage>
        <taxon>Bacteria</taxon>
        <taxon>Pseudomonadati</taxon>
        <taxon>Pseudomonadota</taxon>
        <taxon>Alphaproteobacteria</taxon>
        <taxon>Hyphomicrobiales</taxon>
        <taxon>Phyllobacteriaceae</taxon>
        <taxon>Borborobacter</taxon>
    </lineage>
</organism>
<dbReference type="SUPFAM" id="SSF51905">
    <property type="entry name" value="FAD/NAD(P)-binding domain"/>
    <property type="match status" value="1"/>
</dbReference>